<evidence type="ECO:0000313" key="2">
    <source>
        <dbReference type="Proteomes" id="UP000647860"/>
    </source>
</evidence>
<dbReference type="Proteomes" id="UP000647860">
    <property type="component" value="Unassembled WGS sequence"/>
</dbReference>
<dbReference type="EMBL" id="BOPA01000042">
    <property type="protein sequence ID" value="GIJ18487.1"/>
    <property type="molecule type" value="Genomic_DNA"/>
</dbReference>
<keyword evidence="2" id="KW-1185">Reference proteome</keyword>
<dbReference type="InterPro" id="IPR021223">
    <property type="entry name" value="AbiGi"/>
</dbReference>
<evidence type="ECO:0000313" key="1">
    <source>
        <dbReference type="EMBL" id="GIJ18487.1"/>
    </source>
</evidence>
<organism evidence="1 2">
    <name type="scientific">Micromonospora gifhornensis</name>
    <dbReference type="NCBI Taxonomy" id="84594"/>
    <lineage>
        <taxon>Bacteria</taxon>
        <taxon>Bacillati</taxon>
        <taxon>Actinomycetota</taxon>
        <taxon>Actinomycetes</taxon>
        <taxon>Micromonosporales</taxon>
        <taxon>Micromonosporaceae</taxon>
        <taxon>Micromonospora</taxon>
    </lineage>
</organism>
<dbReference type="Pfam" id="PF10899">
    <property type="entry name" value="AbiGi"/>
    <property type="match status" value="1"/>
</dbReference>
<proteinExistence type="predicted"/>
<accession>A0ABQ4IKR9</accession>
<dbReference type="RefSeq" id="WP_204292796.1">
    <property type="nucleotide sequence ID" value="NZ_BAAAGZ010000054.1"/>
</dbReference>
<comment type="caution">
    <text evidence="1">The sequence shown here is derived from an EMBL/GenBank/DDBJ whole genome shotgun (WGS) entry which is preliminary data.</text>
</comment>
<name>A0ABQ4IKR9_9ACTN</name>
<protein>
    <submittedName>
        <fullName evidence="1">Uncharacterized protein</fullName>
    </submittedName>
</protein>
<gene>
    <name evidence="1" type="ORF">Vgi01_51710</name>
</gene>
<sequence>MAHVDDEFPQHLLGYRRDPKWRDMSDYLVHFTENEVNLVSILQEGEIRPGGPFGSAANLEDRLGSQKSVCLSEVPLDQLNRLMARHGRYGLGFTRDFIRQRGGARVWYLDRDAPAQIAFNEMVRQAMIGGVNPAAEIWRLTPFIDRVTPGKYEFEWEREWRVVGGLSFEHSDLAFVLLPNGDRQKVEQDFALEAPYIHHDGSATGWSAIPEALGSKLDEMTAKFLEEFGDPNNHLPWDEGEYVWLVPEWSTEGAVEYLFSELGDSVREQLVGHLDSISFQWLRIRDMRELAEGAR</sequence>
<reference evidence="1 2" key="1">
    <citation type="submission" date="2021-01" db="EMBL/GenBank/DDBJ databases">
        <title>Whole genome shotgun sequence of Verrucosispora gifhornensis NBRC 16317.</title>
        <authorList>
            <person name="Komaki H."/>
            <person name="Tamura T."/>
        </authorList>
    </citation>
    <scope>NUCLEOTIDE SEQUENCE [LARGE SCALE GENOMIC DNA]</scope>
    <source>
        <strain evidence="1 2">NBRC 16317</strain>
    </source>
</reference>